<proteinExistence type="predicted"/>
<evidence type="ECO:0000313" key="1">
    <source>
        <dbReference type="EMBL" id="XBH03026.1"/>
    </source>
</evidence>
<sequence>MANFVFAKAKESLWNKEIDWDSDTIEACLVKFSYTPNQATHQYVSDLGANRAGTDITLSGKTNTGGVLDANDVKFSSHALSLGVWEF</sequence>
<protein>
    <submittedName>
        <fullName evidence="1">Uncharacterized protein</fullName>
    </submittedName>
</protein>
<organism evidence="1">
    <name type="scientific">Singulisphaera sp. Ch08</name>
    <dbReference type="NCBI Taxonomy" id="3120278"/>
    <lineage>
        <taxon>Bacteria</taxon>
        <taxon>Pseudomonadati</taxon>
        <taxon>Planctomycetota</taxon>
        <taxon>Planctomycetia</taxon>
        <taxon>Isosphaerales</taxon>
        <taxon>Isosphaeraceae</taxon>
        <taxon>Singulisphaera</taxon>
    </lineage>
</organism>
<dbReference type="EMBL" id="CP155447">
    <property type="protein sequence ID" value="XBH03026.1"/>
    <property type="molecule type" value="Genomic_DNA"/>
</dbReference>
<reference evidence="1" key="1">
    <citation type="submission" date="2024-05" db="EMBL/GenBank/DDBJ databases">
        <title>Planctomycetes of the genus Singulisphaera possess chitinolytic capabilities.</title>
        <authorList>
            <person name="Ivanova A."/>
        </authorList>
    </citation>
    <scope>NUCLEOTIDE SEQUENCE</scope>
    <source>
        <strain evidence="1">Ch08T</strain>
    </source>
</reference>
<dbReference type="AlphaFoldDB" id="A0AAU7CCX1"/>
<gene>
    <name evidence="1" type="ORF">V5E97_32680</name>
</gene>
<accession>A0AAU7CCX1</accession>
<name>A0AAU7CCX1_9BACT</name>
<dbReference type="RefSeq" id="WP_406695766.1">
    <property type="nucleotide sequence ID" value="NZ_CP155447.1"/>
</dbReference>